<sequence>MLILKKFLLWTSAISAIVGAVKVRAPAPEWKGEALMPDGSFQSLSHIDFLGKYYILVFYPLDFTFVCPTELRAYSEAAKELAELDVDLIGVSVDSKFVHLAWTETPREDGGVGKLDIPLIADVTKQISKDFDILAADDDELAGIAMRGTYIIDPQGTLRAYTIHDEPLGRSVEETIRAVKGLIYADSHQGEGCPANWEPGASTIKANPTDSKEFFKQWA</sequence>
<dbReference type="Pfam" id="PF10417">
    <property type="entry name" value="1-cysPrx_C"/>
    <property type="match status" value="1"/>
</dbReference>
<dbReference type="EMBL" id="HBIJ01022090">
    <property type="protein sequence ID" value="CAE0373586.1"/>
    <property type="molecule type" value="Transcribed_RNA"/>
</dbReference>
<evidence type="ECO:0000256" key="4">
    <source>
        <dbReference type="ARBA" id="ARBA00023002"/>
    </source>
</evidence>
<evidence type="ECO:0000256" key="6">
    <source>
        <dbReference type="ARBA" id="ARBA00023284"/>
    </source>
</evidence>
<feature type="signal peptide" evidence="7">
    <location>
        <begin position="1"/>
        <end position="20"/>
    </location>
</feature>
<dbReference type="GO" id="GO:0008379">
    <property type="term" value="F:thioredoxin peroxidase activity"/>
    <property type="evidence" value="ECO:0007669"/>
    <property type="project" value="TreeGrafter"/>
</dbReference>
<keyword evidence="4" id="KW-0560">Oxidoreductase</keyword>
<keyword evidence="3" id="KW-0963">Cytoplasm</keyword>
<evidence type="ECO:0000256" key="5">
    <source>
        <dbReference type="ARBA" id="ARBA00023157"/>
    </source>
</evidence>
<evidence type="ECO:0000313" key="9">
    <source>
        <dbReference type="EMBL" id="CAE0373586.1"/>
    </source>
</evidence>
<dbReference type="GO" id="GO:0033554">
    <property type="term" value="P:cellular response to stress"/>
    <property type="evidence" value="ECO:0007669"/>
    <property type="project" value="TreeGrafter"/>
</dbReference>
<keyword evidence="6" id="KW-0676">Redox-active center</keyword>
<protein>
    <recommendedName>
        <fullName evidence="8">Thioredoxin domain-containing protein</fullName>
    </recommendedName>
</protein>
<dbReference type="InterPro" id="IPR036249">
    <property type="entry name" value="Thioredoxin-like_sf"/>
</dbReference>
<dbReference type="PANTHER" id="PTHR10681">
    <property type="entry name" value="THIOREDOXIN PEROXIDASE"/>
    <property type="match status" value="1"/>
</dbReference>
<dbReference type="FunFam" id="3.40.30.10:FF:000002">
    <property type="entry name" value="Alkyl hydroperoxide reductase C"/>
    <property type="match status" value="1"/>
</dbReference>
<reference evidence="9" key="1">
    <citation type="submission" date="2021-01" db="EMBL/GenBank/DDBJ databases">
        <authorList>
            <person name="Corre E."/>
            <person name="Pelletier E."/>
            <person name="Niang G."/>
            <person name="Scheremetjew M."/>
            <person name="Finn R."/>
            <person name="Kale V."/>
            <person name="Holt S."/>
            <person name="Cochrane G."/>
            <person name="Meng A."/>
            <person name="Brown T."/>
            <person name="Cohen L."/>
        </authorList>
    </citation>
    <scope>NUCLEOTIDE SEQUENCE</scope>
    <source>
        <strain evidence="9">CCMP1510</strain>
    </source>
</reference>
<dbReference type="GO" id="GO:0005829">
    <property type="term" value="C:cytosol"/>
    <property type="evidence" value="ECO:0007669"/>
    <property type="project" value="TreeGrafter"/>
</dbReference>
<evidence type="ECO:0000259" key="8">
    <source>
        <dbReference type="PROSITE" id="PS51352"/>
    </source>
</evidence>
<dbReference type="InterPro" id="IPR000866">
    <property type="entry name" value="AhpC/TSA"/>
</dbReference>
<dbReference type="Gene3D" id="3.40.30.10">
    <property type="entry name" value="Glutaredoxin"/>
    <property type="match status" value="1"/>
</dbReference>
<dbReference type="PROSITE" id="PS51352">
    <property type="entry name" value="THIOREDOXIN_2"/>
    <property type="match status" value="1"/>
</dbReference>
<feature type="domain" description="Thioredoxin" evidence="8">
    <location>
        <begin position="21"/>
        <end position="184"/>
    </location>
</feature>
<dbReference type="SUPFAM" id="SSF52833">
    <property type="entry name" value="Thioredoxin-like"/>
    <property type="match status" value="1"/>
</dbReference>
<dbReference type="GO" id="GO:0045454">
    <property type="term" value="P:cell redox homeostasis"/>
    <property type="evidence" value="ECO:0007669"/>
    <property type="project" value="TreeGrafter"/>
</dbReference>
<feature type="chain" id="PRO_5030776052" description="Thioredoxin domain-containing protein" evidence="7">
    <location>
        <begin position="21"/>
        <end position="219"/>
    </location>
</feature>
<name>A0A7S3NQY3_9STRA</name>
<dbReference type="InterPro" id="IPR013766">
    <property type="entry name" value="Thioredoxin_domain"/>
</dbReference>
<dbReference type="AlphaFoldDB" id="A0A7S3NQY3"/>
<gene>
    <name evidence="9" type="ORF">ALAG00032_LOCUS14387</name>
</gene>
<evidence type="ECO:0000256" key="2">
    <source>
        <dbReference type="ARBA" id="ARBA00009796"/>
    </source>
</evidence>
<accession>A0A7S3NQY3</accession>
<keyword evidence="5" id="KW-1015">Disulfide bond</keyword>
<comment type="similarity">
    <text evidence="2">Belongs to the peroxiredoxin family. AhpC/Prx1 subfamily.</text>
</comment>
<evidence type="ECO:0000256" key="3">
    <source>
        <dbReference type="ARBA" id="ARBA00022490"/>
    </source>
</evidence>
<evidence type="ECO:0000256" key="1">
    <source>
        <dbReference type="ARBA" id="ARBA00004496"/>
    </source>
</evidence>
<dbReference type="Pfam" id="PF00578">
    <property type="entry name" value="AhpC-TSA"/>
    <property type="match status" value="1"/>
</dbReference>
<organism evidence="9">
    <name type="scientific">Aureoumbra lagunensis</name>
    <dbReference type="NCBI Taxonomy" id="44058"/>
    <lineage>
        <taxon>Eukaryota</taxon>
        <taxon>Sar</taxon>
        <taxon>Stramenopiles</taxon>
        <taxon>Ochrophyta</taxon>
        <taxon>Pelagophyceae</taxon>
        <taxon>Pelagomonadales</taxon>
        <taxon>Aureoumbra</taxon>
    </lineage>
</organism>
<proteinExistence type="inferred from homology"/>
<comment type="subcellular location">
    <subcellularLocation>
        <location evidence="1">Cytoplasm</location>
    </subcellularLocation>
</comment>
<keyword evidence="7" id="KW-0732">Signal</keyword>
<dbReference type="PANTHER" id="PTHR10681:SF128">
    <property type="entry name" value="THIOREDOXIN-DEPENDENT PEROXIDE REDUCTASE, MITOCHONDRIAL"/>
    <property type="match status" value="1"/>
</dbReference>
<dbReference type="GO" id="GO:0006979">
    <property type="term" value="P:response to oxidative stress"/>
    <property type="evidence" value="ECO:0007669"/>
    <property type="project" value="TreeGrafter"/>
</dbReference>
<dbReference type="InterPro" id="IPR019479">
    <property type="entry name" value="Peroxiredoxin_C"/>
</dbReference>
<evidence type="ECO:0000256" key="7">
    <source>
        <dbReference type="SAM" id="SignalP"/>
    </source>
</evidence>
<dbReference type="CDD" id="cd03015">
    <property type="entry name" value="PRX_Typ2cys"/>
    <property type="match status" value="1"/>
</dbReference>
<dbReference type="GO" id="GO:0042744">
    <property type="term" value="P:hydrogen peroxide catabolic process"/>
    <property type="evidence" value="ECO:0007669"/>
    <property type="project" value="TreeGrafter"/>
</dbReference>
<dbReference type="InterPro" id="IPR050217">
    <property type="entry name" value="Peroxiredoxin"/>
</dbReference>